<dbReference type="EMBL" id="MIGC01004890">
    <property type="protein sequence ID" value="PHJ17542.1"/>
    <property type="molecule type" value="Genomic_DNA"/>
</dbReference>
<dbReference type="VEuPathDB" id="ToxoDB:CSUI_008628"/>
<feature type="non-terminal residue" evidence="1">
    <location>
        <position position="75"/>
    </location>
</feature>
<proteinExistence type="predicted"/>
<evidence type="ECO:0000313" key="2">
    <source>
        <dbReference type="Proteomes" id="UP000221165"/>
    </source>
</evidence>
<keyword evidence="2" id="KW-1185">Reference proteome</keyword>
<protein>
    <submittedName>
        <fullName evidence="1">Uncharacterized protein</fullName>
    </submittedName>
</protein>
<reference evidence="1 2" key="1">
    <citation type="journal article" date="2017" name="Int. J. Parasitol.">
        <title>The genome of the protozoan parasite Cystoisospora suis and a reverse vaccinology approach to identify vaccine candidates.</title>
        <authorList>
            <person name="Palmieri N."/>
            <person name="Shrestha A."/>
            <person name="Ruttkowski B."/>
            <person name="Beck T."/>
            <person name="Vogl C."/>
            <person name="Tomley F."/>
            <person name="Blake D.P."/>
            <person name="Joachim A."/>
        </authorList>
    </citation>
    <scope>NUCLEOTIDE SEQUENCE [LARGE SCALE GENOMIC DNA]</scope>
    <source>
        <strain evidence="1 2">Wien I</strain>
    </source>
</reference>
<organism evidence="1 2">
    <name type="scientific">Cystoisospora suis</name>
    <dbReference type="NCBI Taxonomy" id="483139"/>
    <lineage>
        <taxon>Eukaryota</taxon>
        <taxon>Sar</taxon>
        <taxon>Alveolata</taxon>
        <taxon>Apicomplexa</taxon>
        <taxon>Conoidasida</taxon>
        <taxon>Coccidia</taxon>
        <taxon>Eucoccidiorida</taxon>
        <taxon>Eimeriorina</taxon>
        <taxon>Sarcocystidae</taxon>
        <taxon>Cystoisospora</taxon>
    </lineage>
</organism>
<dbReference type="RefSeq" id="XP_067919261.1">
    <property type="nucleotide sequence ID" value="XM_068068755.1"/>
</dbReference>
<name>A0A2C6KM23_9APIC</name>
<dbReference type="GeneID" id="94431966"/>
<dbReference type="Proteomes" id="UP000221165">
    <property type="component" value="Unassembled WGS sequence"/>
</dbReference>
<gene>
    <name evidence="1" type="ORF">CSUI_008628</name>
</gene>
<accession>A0A2C6KM23</accession>
<dbReference type="AlphaFoldDB" id="A0A2C6KM23"/>
<evidence type="ECO:0000313" key="1">
    <source>
        <dbReference type="EMBL" id="PHJ17542.1"/>
    </source>
</evidence>
<sequence length="75" mass="8210">MKLLLSSFSSYSGFLFLSSYIWKISCELLVFFFPCSHLGEGSPPTFCVPLSFCLSLLESCPSPGHLHSSSSCSFS</sequence>
<comment type="caution">
    <text evidence="1">The sequence shown here is derived from an EMBL/GenBank/DDBJ whole genome shotgun (WGS) entry which is preliminary data.</text>
</comment>